<protein>
    <submittedName>
        <fullName evidence="2">Uncharacterized protein</fullName>
    </submittedName>
</protein>
<comment type="caution">
    <text evidence="2">The sequence shown here is derived from an EMBL/GenBank/DDBJ whole genome shotgun (WGS) entry which is preliminary data.</text>
</comment>
<dbReference type="Proteomes" id="UP000092382">
    <property type="component" value="Unassembled WGS sequence"/>
</dbReference>
<accession>A0A1B7VN95</accession>
<name>A0A1B7VN95_APHFL</name>
<dbReference type="STRING" id="1803587.GCA_001593825_02601"/>
<dbReference type="AlphaFoldDB" id="A0A1B7VN95"/>
<sequence>MFQLLSRVLLWLLIGVVAYSLFRRFYPSVNFVGKFISGLVIAVLALAFLNPGEPAIASLWRFISFPLKPLGASVLMLFLAAQKIKAGGIEKPGGFLLGWALAVLLLSSTPAIAYFLVRSPIATIDGVTISQAAPLSNLVAMSPANPNSTISDIQQNIIPHPIEINSPTLAFNSLNMNIPSYLLQGPQEIRTRGLRVEDFVPNAETLQLITQVWESYLNQIYVFLRGRV</sequence>
<reference evidence="2 3" key="1">
    <citation type="submission" date="2015-09" db="EMBL/GenBank/DDBJ databases">
        <title>Whole genome shotgun sequence assembly of Aphanizomenon flos-aquae UKL13.</title>
        <authorList>
            <person name="Driscoll C."/>
        </authorList>
    </citation>
    <scope>NUCLEOTIDE SEQUENCE [LARGE SCALE GENOMIC DNA]</scope>
    <source>
        <strain evidence="2">MDT13</strain>
    </source>
</reference>
<keyword evidence="1" id="KW-0812">Transmembrane</keyword>
<feature type="transmembrane region" description="Helical" evidence="1">
    <location>
        <begin position="6"/>
        <end position="22"/>
    </location>
</feature>
<evidence type="ECO:0000256" key="1">
    <source>
        <dbReference type="SAM" id="Phobius"/>
    </source>
</evidence>
<evidence type="ECO:0000313" key="2">
    <source>
        <dbReference type="EMBL" id="OBQ21624.1"/>
    </source>
</evidence>
<evidence type="ECO:0000313" key="3">
    <source>
        <dbReference type="Proteomes" id="UP000092382"/>
    </source>
</evidence>
<gene>
    <name evidence="2" type="ORF">AN481_16255</name>
</gene>
<organism evidence="2 3">
    <name type="scientific">Aphanizomenon flos-aquae LD13</name>
    <dbReference type="NCBI Taxonomy" id="1710894"/>
    <lineage>
        <taxon>Bacteria</taxon>
        <taxon>Bacillati</taxon>
        <taxon>Cyanobacteriota</taxon>
        <taxon>Cyanophyceae</taxon>
        <taxon>Nostocales</taxon>
        <taxon>Aphanizomenonaceae</taxon>
        <taxon>Aphanizomenon</taxon>
    </lineage>
</organism>
<proteinExistence type="predicted"/>
<feature type="transmembrane region" description="Helical" evidence="1">
    <location>
        <begin position="62"/>
        <end position="81"/>
    </location>
</feature>
<feature type="transmembrane region" description="Helical" evidence="1">
    <location>
        <begin position="93"/>
        <end position="117"/>
    </location>
</feature>
<feature type="transmembrane region" description="Helical" evidence="1">
    <location>
        <begin position="31"/>
        <end position="50"/>
    </location>
</feature>
<keyword evidence="1" id="KW-0472">Membrane</keyword>
<dbReference type="EMBL" id="LJOY01000067">
    <property type="protein sequence ID" value="OBQ21624.1"/>
    <property type="molecule type" value="Genomic_DNA"/>
</dbReference>
<keyword evidence="1" id="KW-1133">Transmembrane helix</keyword>
<dbReference type="PATRIC" id="fig|1710894.3.peg.1837"/>